<dbReference type="EMBL" id="MT708549">
    <property type="protein sequence ID" value="QOV06236.1"/>
    <property type="molecule type" value="Genomic_DNA"/>
</dbReference>
<dbReference type="Proteomes" id="UP000593952">
    <property type="component" value="Segment"/>
</dbReference>
<protein>
    <recommendedName>
        <fullName evidence="3">Neck protein</fullName>
    </recommendedName>
</protein>
<gene>
    <name evidence="1" type="ORF">CPT_Maja_016</name>
</gene>
<proteinExistence type="predicted"/>
<organism evidence="1 2">
    <name type="scientific">Burkholderia phage Maja</name>
    <dbReference type="NCBI Taxonomy" id="2767571"/>
    <lineage>
        <taxon>Viruses</taxon>
        <taxon>Duplodnaviria</taxon>
        <taxon>Heunggongvirae</taxon>
        <taxon>Uroviricota</taxon>
        <taxon>Caudoviricetes</taxon>
        <taxon>Lindbergviridae</taxon>
        <taxon>Gladiolivirus</taxon>
        <taxon>Gladiolivirus maja</taxon>
    </lineage>
</organism>
<reference evidence="1 2" key="1">
    <citation type="submission" date="2020-07" db="EMBL/GenBank/DDBJ databases">
        <title>Complete genome sequence of Burkholderia gladioli phage Maja.</title>
        <authorList>
            <person name="Yu Z."/>
            <person name="Yao G.W."/>
            <person name="Guadalupe Vizoso-Pinto M."/>
            <person name="Sun L."/>
            <person name="Le T."/>
            <person name="Gonzalez C."/>
            <person name="Young R."/>
            <person name="Liu M."/>
        </authorList>
    </citation>
    <scope>NUCLEOTIDE SEQUENCE [LARGE SCALE GENOMIC DNA]</scope>
</reference>
<accession>A0A7S6R756</accession>
<evidence type="ECO:0000313" key="2">
    <source>
        <dbReference type="Proteomes" id="UP000593952"/>
    </source>
</evidence>
<evidence type="ECO:0000313" key="1">
    <source>
        <dbReference type="EMBL" id="QOV06236.1"/>
    </source>
</evidence>
<name>A0A7S6R756_9CAUD</name>
<sequence>MIKGFSKSQKVAAPLRHLQALKELDAMKDKKVQAGWFETDRYPAKEGETVGPLVAKIARQLEFGGVINHPGGTKYIHDAIVGGRYVGTRFVKKDFQGEHSVTKAHQIIIPARPFMRLAWATFNKDKVKIQAKIARQLLDRSINAEQALGQIGLALEGCIVKSIKSGPWAANSPATIRAKGFDKPLIDTAHMWQTVSSKVS</sequence>
<evidence type="ECO:0008006" key="3">
    <source>
        <dbReference type="Google" id="ProtNLM"/>
    </source>
</evidence>
<keyword evidence="2" id="KW-1185">Reference proteome</keyword>